<protein>
    <recommendedName>
        <fullName evidence="3">Restriction endonuclease type IV Mrr domain-containing protein</fullName>
    </recommendedName>
</protein>
<evidence type="ECO:0000313" key="1">
    <source>
        <dbReference type="EMBL" id="RIB17702.1"/>
    </source>
</evidence>
<gene>
    <name evidence="1" type="ORF">C2G38_2186641</name>
</gene>
<evidence type="ECO:0000313" key="2">
    <source>
        <dbReference type="Proteomes" id="UP000266673"/>
    </source>
</evidence>
<dbReference type="AlphaFoldDB" id="A0A397V6M7"/>
<proteinExistence type="predicted"/>
<dbReference type="Gene3D" id="3.40.1350.10">
    <property type="match status" value="1"/>
</dbReference>
<reference evidence="1 2" key="1">
    <citation type="submission" date="2018-06" db="EMBL/GenBank/DDBJ databases">
        <title>Comparative genomics reveals the genomic features of Rhizophagus irregularis, R. cerebriforme, R. diaphanum and Gigaspora rosea, and their symbiotic lifestyle signature.</title>
        <authorList>
            <person name="Morin E."/>
            <person name="San Clemente H."/>
            <person name="Chen E.C.H."/>
            <person name="De La Providencia I."/>
            <person name="Hainaut M."/>
            <person name="Kuo A."/>
            <person name="Kohler A."/>
            <person name="Murat C."/>
            <person name="Tang N."/>
            <person name="Roy S."/>
            <person name="Loubradou J."/>
            <person name="Henrissat B."/>
            <person name="Grigoriev I.V."/>
            <person name="Corradi N."/>
            <person name="Roux C."/>
            <person name="Martin F.M."/>
        </authorList>
    </citation>
    <scope>NUCLEOTIDE SEQUENCE [LARGE SCALE GENOMIC DNA]</scope>
    <source>
        <strain evidence="1 2">DAOM 194757</strain>
    </source>
</reference>
<dbReference type="EMBL" id="QKWP01000589">
    <property type="protein sequence ID" value="RIB17702.1"/>
    <property type="molecule type" value="Genomic_DNA"/>
</dbReference>
<dbReference type="InterPro" id="IPR011856">
    <property type="entry name" value="tRNA_endonuc-like_dom_sf"/>
</dbReference>
<sequence>MPQEIKFVRIEGETSQELERRFEEFCVMVLRELEVYGAVITHVGSGDLGRDIIVEIFGMTLLFSAKHVQNGSKRQKLRIQSFCRTVEDRFAIEAHKSAERSGGDIIITMYNRMCQNIERFITARFNEQVRVLDRG</sequence>
<dbReference type="GO" id="GO:0003676">
    <property type="term" value="F:nucleic acid binding"/>
    <property type="evidence" value="ECO:0007669"/>
    <property type="project" value="InterPro"/>
</dbReference>
<dbReference type="Proteomes" id="UP000266673">
    <property type="component" value="Unassembled WGS sequence"/>
</dbReference>
<evidence type="ECO:0008006" key="3">
    <source>
        <dbReference type="Google" id="ProtNLM"/>
    </source>
</evidence>
<name>A0A397V6M7_9GLOM</name>
<dbReference type="OrthoDB" id="2431093at2759"/>
<comment type="caution">
    <text evidence="1">The sequence shown here is derived from an EMBL/GenBank/DDBJ whole genome shotgun (WGS) entry which is preliminary data.</text>
</comment>
<organism evidence="1 2">
    <name type="scientific">Gigaspora rosea</name>
    <dbReference type="NCBI Taxonomy" id="44941"/>
    <lineage>
        <taxon>Eukaryota</taxon>
        <taxon>Fungi</taxon>
        <taxon>Fungi incertae sedis</taxon>
        <taxon>Mucoromycota</taxon>
        <taxon>Glomeromycotina</taxon>
        <taxon>Glomeromycetes</taxon>
        <taxon>Diversisporales</taxon>
        <taxon>Gigasporaceae</taxon>
        <taxon>Gigaspora</taxon>
    </lineage>
</organism>
<accession>A0A397V6M7</accession>
<keyword evidence="2" id="KW-1185">Reference proteome</keyword>